<organism evidence="1 2">
    <name type="scientific">Periplaneta americana</name>
    <name type="common">American cockroach</name>
    <name type="synonym">Blatta americana</name>
    <dbReference type="NCBI Taxonomy" id="6978"/>
    <lineage>
        <taxon>Eukaryota</taxon>
        <taxon>Metazoa</taxon>
        <taxon>Ecdysozoa</taxon>
        <taxon>Arthropoda</taxon>
        <taxon>Hexapoda</taxon>
        <taxon>Insecta</taxon>
        <taxon>Pterygota</taxon>
        <taxon>Neoptera</taxon>
        <taxon>Polyneoptera</taxon>
        <taxon>Dictyoptera</taxon>
        <taxon>Blattodea</taxon>
        <taxon>Blattoidea</taxon>
        <taxon>Blattidae</taxon>
        <taxon>Blattinae</taxon>
        <taxon>Periplaneta</taxon>
    </lineage>
</organism>
<evidence type="ECO:0000313" key="2">
    <source>
        <dbReference type="Proteomes" id="UP001148838"/>
    </source>
</evidence>
<proteinExistence type="predicted"/>
<dbReference type="Proteomes" id="UP001148838">
    <property type="component" value="Unassembled WGS sequence"/>
</dbReference>
<evidence type="ECO:0000313" key="1">
    <source>
        <dbReference type="EMBL" id="KAJ4430033.1"/>
    </source>
</evidence>
<sequence>MAGLCEGGNEQSGSLKAICNHVSSFRVHKHFGAASHGHVWCYVSRSDIMMSGNALFSPRMEYLSLCAGFIVTEIYGVAGIQSAVSTRLSCAGEHALARGLRMLLMRTVL</sequence>
<comment type="caution">
    <text evidence="1">The sequence shown here is derived from an EMBL/GenBank/DDBJ whole genome shotgun (WGS) entry which is preliminary data.</text>
</comment>
<reference evidence="1 2" key="1">
    <citation type="journal article" date="2022" name="Allergy">
        <title>Genome assembly and annotation of Periplaneta americana reveal a comprehensive cockroach allergen profile.</title>
        <authorList>
            <person name="Wang L."/>
            <person name="Xiong Q."/>
            <person name="Saelim N."/>
            <person name="Wang L."/>
            <person name="Nong W."/>
            <person name="Wan A.T."/>
            <person name="Shi M."/>
            <person name="Liu X."/>
            <person name="Cao Q."/>
            <person name="Hui J.H.L."/>
            <person name="Sookrung N."/>
            <person name="Leung T.F."/>
            <person name="Tungtrongchitr A."/>
            <person name="Tsui S.K.W."/>
        </authorList>
    </citation>
    <scope>NUCLEOTIDE SEQUENCE [LARGE SCALE GENOMIC DNA]</scope>
    <source>
        <strain evidence="1">PWHHKU_190912</strain>
    </source>
</reference>
<accession>A0ABQ8S7L0</accession>
<keyword evidence="2" id="KW-1185">Reference proteome</keyword>
<protein>
    <submittedName>
        <fullName evidence="1">Uncharacterized protein</fullName>
    </submittedName>
</protein>
<gene>
    <name evidence="1" type="ORF">ANN_22241</name>
</gene>
<dbReference type="EMBL" id="JAJSOF020000033">
    <property type="protein sequence ID" value="KAJ4430033.1"/>
    <property type="molecule type" value="Genomic_DNA"/>
</dbReference>
<name>A0ABQ8S7L0_PERAM</name>